<evidence type="ECO:0000256" key="5">
    <source>
        <dbReference type="SAM" id="SignalP"/>
    </source>
</evidence>
<evidence type="ECO:0000256" key="1">
    <source>
        <dbReference type="ARBA" id="ARBA00004571"/>
    </source>
</evidence>
<dbReference type="EMBL" id="OANU01000028">
    <property type="protein sequence ID" value="SNX48527.1"/>
    <property type="molecule type" value="Genomic_DNA"/>
</dbReference>
<comment type="similarity">
    <text evidence="2">Belongs to the Gram-negative porin family.</text>
</comment>
<dbReference type="SUPFAM" id="SSF56935">
    <property type="entry name" value="Porins"/>
    <property type="match status" value="1"/>
</dbReference>
<dbReference type="Proteomes" id="UP000219336">
    <property type="component" value="Unassembled WGS sequence"/>
</dbReference>
<dbReference type="RefSeq" id="WP_096993689.1">
    <property type="nucleotide sequence ID" value="NZ_JBHSII010000009.1"/>
</dbReference>
<feature type="chain" id="PRO_5013190145" evidence="5">
    <location>
        <begin position="22"/>
        <end position="360"/>
    </location>
</feature>
<dbReference type="InterPro" id="IPR033900">
    <property type="entry name" value="Gram_neg_porin_domain"/>
</dbReference>
<evidence type="ECO:0000259" key="6">
    <source>
        <dbReference type="Pfam" id="PF13609"/>
    </source>
</evidence>
<feature type="signal peptide" evidence="5">
    <location>
        <begin position="1"/>
        <end position="21"/>
    </location>
</feature>
<dbReference type="OrthoDB" id="784582at2"/>
<proteinExistence type="inferred from homology"/>
<evidence type="ECO:0000256" key="2">
    <source>
        <dbReference type="ARBA" id="ARBA00007539"/>
    </source>
</evidence>
<dbReference type="InterPro" id="IPR050298">
    <property type="entry name" value="Gram-neg_bact_OMP"/>
</dbReference>
<dbReference type="PANTHER" id="PTHR34501:SF2">
    <property type="entry name" value="OUTER MEMBRANE PORIN F-RELATED"/>
    <property type="match status" value="1"/>
</dbReference>
<reference evidence="8" key="1">
    <citation type="submission" date="2016-06" db="EMBL/GenBank/DDBJ databases">
        <authorList>
            <person name="Rodrigo-Torres L."/>
            <person name="Arahal R.D."/>
            <person name="Lucena T."/>
        </authorList>
    </citation>
    <scope>NUCLEOTIDE SEQUENCE [LARGE SCALE GENOMIC DNA]</scope>
    <source>
        <strain evidence="8">CECT8203</strain>
    </source>
</reference>
<evidence type="ECO:0000256" key="4">
    <source>
        <dbReference type="ARBA" id="ARBA00023136"/>
    </source>
</evidence>
<dbReference type="GO" id="GO:0009279">
    <property type="term" value="C:cell outer membrane"/>
    <property type="evidence" value="ECO:0007669"/>
    <property type="project" value="UniProtKB-SubCell"/>
</dbReference>
<dbReference type="GO" id="GO:0034220">
    <property type="term" value="P:monoatomic ion transmembrane transport"/>
    <property type="evidence" value="ECO:0007669"/>
    <property type="project" value="InterPro"/>
</dbReference>
<keyword evidence="4" id="KW-0472">Membrane</keyword>
<sequence>MNKKFIALAVAAAAFGTSAQAFELYNKDGSTFSIGGHATVGVAGGESEHFAVEEKSPRINMEATQDLGNGFTADVKAEWAMNMLNGGDNTFTTRLGYIGVSHDEYGRLAAGTQWSPYYAAAGVADLPIAFANDFLYDNHGAFGTGRANSMVAYTNGFDFGNAGAFNFGLGWQGDSKATLREDFDADGNSFDKETVNVEDRFQVALGYEIVGLGLNYAYTGGDITDGAIKEKAQSHVVSANYGTYGKGLYVAGVYADNKYMNFATVATGNTSSKGLLEDSKAYEAILAYGLSNSLNLSVNYEQVQDSKASDTVYSTSAIQAEYDINPRVRAFVAYQFDLQGTGEYKKAKDNQYAAGVRFFL</sequence>
<name>A0A240EIK7_9VIBR</name>
<comment type="subcellular location">
    <subcellularLocation>
        <location evidence="1">Cell outer membrane</location>
        <topology evidence="1">Multi-pass membrane protein</topology>
    </subcellularLocation>
</comment>
<dbReference type="PRINTS" id="PR00183">
    <property type="entry name" value="ECOLIPORIN"/>
</dbReference>
<organism evidence="7 8">
    <name type="scientific">Vibrio thalassae</name>
    <dbReference type="NCBI Taxonomy" id="1243014"/>
    <lineage>
        <taxon>Bacteria</taxon>
        <taxon>Pseudomonadati</taxon>
        <taxon>Pseudomonadota</taxon>
        <taxon>Gammaproteobacteria</taxon>
        <taxon>Vibrionales</taxon>
        <taxon>Vibrionaceae</taxon>
        <taxon>Vibrio</taxon>
    </lineage>
</organism>
<dbReference type="PANTHER" id="PTHR34501">
    <property type="entry name" value="PROTEIN YDDL-RELATED"/>
    <property type="match status" value="1"/>
</dbReference>
<dbReference type="CDD" id="cd00342">
    <property type="entry name" value="gram_neg_porins"/>
    <property type="match status" value="1"/>
</dbReference>
<accession>A0A240EIK7</accession>
<evidence type="ECO:0000256" key="3">
    <source>
        <dbReference type="ARBA" id="ARBA00022729"/>
    </source>
</evidence>
<evidence type="ECO:0000313" key="7">
    <source>
        <dbReference type="EMBL" id="SNX48527.1"/>
    </source>
</evidence>
<dbReference type="InterPro" id="IPR023614">
    <property type="entry name" value="Porin_dom_sf"/>
</dbReference>
<evidence type="ECO:0000313" key="8">
    <source>
        <dbReference type="Proteomes" id="UP000219336"/>
    </source>
</evidence>
<dbReference type="Gene3D" id="2.40.160.10">
    <property type="entry name" value="Porin"/>
    <property type="match status" value="1"/>
</dbReference>
<dbReference type="GO" id="GO:0015288">
    <property type="term" value="F:porin activity"/>
    <property type="evidence" value="ECO:0007669"/>
    <property type="project" value="InterPro"/>
</dbReference>
<protein>
    <submittedName>
        <fullName evidence="7">Outer membrane protein F</fullName>
    </submittedName>
</protein>
<feature type="domain" description="Porin" evidence="6">
    <location>
        <begin position="8"/>
        <end position="337"/>
    </location>
</feature>
<dbReference type="Pfam" id="PF13609">
    <property type="entry name" value="Porin_4"/>
    <property type="match status" value="1"/>
</dbReference>
<dbReference type="InterPro" id="IPR001897">
    <property type="entry name" value="Porin_gammaproteobac"/>
</dbReference>
<gene>
    <name evidence="7" type="primary">ompF</name>
    <name evidence="7" type="ORF">VTH8203_02145</name>
</gene>
<dbReference type="AlphaFoldDB" id="A0A240EIK7"/>
<keyword evidence="3 5" id="KW-0732">Signal</keyword>
<keyword evidence="8" id="KW-1185">Reference proteome</keyword>